<gene>
    <name evidence="1" type="ORF">FA95DRAFT_1607681</name>
</gene>
<comment type="caution">
    <text evidence="1">The sequence shown here is derived from an EMBL/GenBank/DDBJ whole genome shotgun (WGS) entry which is preliminary data.</text>
</comment>
<proteinExistence type="predicted"/>
<name>A0ACB8RP68_9AGAM</name>
<organism evidence="1 2">
    <name type="scientific">Auriscalpium vulgare</name>
    <dbReference type="NCBI Taxonomy" id="40419"/>
    <lineage>
        <taxon>Eukaryota</taxon>
        <taxon>Fungi</taxon>
        <taxon>Dikarya</taxon>
        <taxon>Basidiomycota</taxon>
        <taxon>Agaricomycotina</taxon>
        <taxon>Agaricomycetes</taxon>
        <taxon>Russulales</taxon>
        <taxon>Auriscalpiaceae</taxon>
        <taxon>Auriscalpium</taxon>
    </lineage>
</organism>
<evidence type="ECO:0000313" key="2">
    <source>
        <dbReference type="Proteomes" id="UP000814033"/>
    </source>
</evidence>
<protein>
    <submittedName>
        <fullName evidence="1">Uncharacterized protein</fullName>
    </submittedName>
</protein>
<dbReference type="EMBL" id="MU275951">
    <property type="protein sequence ID" value="KAI0045436.1"/>
    <property type="molecule type" value="Genomic_DNA"/>
</dbReference>
<accession>A0ACB8RP68</accession>
<evidence type="ECO:0000313" key="1">
    <source>
        <dbReference type="EMBL" id="KAI0045436.1"/>
    </source>
</evidence>
<reference evidence="1" key="2">
    <citation type="journal article" date="2022" name="New Phytol.">
        <title>Evolutionary transition to the ectomycorrhizal habit in the genomes of a hyperdiverse lineage of mushroom-forming fungi.</title>
        <authorList>
            <person name="Looney B."/>
            <person name="Miyauchi S."/>
            <person name="Morin E."/>
            <person name="Drula E."/>
            <person name="Courty P.E."/>
            <person name="Kohler A."/>
            <person name="Kuo A."/>
            <person name="LaButti K."/>
            <person name="Pangilinan J."/>
            <person name="Lipzen A."/>
            <person name="Riley R."/>
            <person name="Andreopoulos W."/>
            <person name="He G."/>
            <person name="Johnson J."/>
            <person name="Nolan M."/>
            <person name="Tritt A."/>
            <person name="Barry K.W."/>
            <person name="Grigoriev I.V."/>
            <person name="Nagy L.G."/>
            <person name="Hibbett D."/>
            <person name="Henrissat B."/>
            <person name="Matheny P.B."/>
            <person name="Labbe J."/>
            <person name="Martin F.M."/>
        </authorList>
    </citation>
    <scope>NUCLEOTIDE SEQUENCE</scope>
    <source>
        <strain evidence="1">FP105234-sp</strain>
    </source>
</reference>
<feature type="non-terminal residue" evidence="1">
    <location>
        <position position="160"/>
    </location>
</feature>
<dbReference type="Proteomes" id="UP000814033">
    <property type="component" value="Unassembled WGS sequence"/>
</dbReference>
<keyword evidence="2" id="KW-1185">Reference proteome</keyword>
<sequence>MATTPFEIHLAVIEWVYRSSEHAAIDYPTLRACALVCRAWTFFAQRLLFRRVPVPKTKLMKLDSIIMARFVGTLRTAPHLASHVRSFIFELANSHPGPGVSDDTMEALALCTNIEGIVIDPFGADAAFIARLEALPLRPSFLAVTNRESVVDRVMQIWPS</sequence>
<reference evidence="1" key="1">
    <citation type="submission" date="2021-02" db="EMBL/GenBank/DDBJ databases">
        <authorList>
            <consortium name="DOE Joint Genome Institute"/>
            <person name="Ahrendt S."/>
            <person name="Looney B.P."/>
            <person name="Miyauchi S."/>
            <person name="Morin E."/>
            <person name="Drula E."/>
            <person name="Courty P.E."/>
            <person name="Chicoki N."/>
            <person name="Fauchery L."/>
            <person name="Kohler A."/>
            <person name="Kuo A."/>
            <person name="Labutti K."/>
            <person name="Pangilinan J."/>
            <person name="Lipzen A."/>
            <person name="Riley R."/>
            <person name="Andreopoulos W."/>
            <person name="He G."/>
            <person name="Johnson J."/>
            <person name="Barry K.W."/>
            <person name="Grigoriev I.V."/>
            <person name="Nagy L."/>
            <person name="Hibbett D."/>
            <person name="Henrissat B."/>
            <person name="Matheny P.B."/>
            <person name="Labbe J."/>
            <person name="Martin F."/>
        </authorList>
    </citation>
    <scope>NUCLEOTIDE SEQUENCE</scope>
    <source>
        <strain evidence="1">FP105234-sp</strain>
    </source>
</reference>